<keyword evidence="1" id="KW-1133">Transmembrane helix</keyword>
<keyword evidence="1" id="KW-0812">Transmembrane</keyword>
<accession>A4BDG6</accession>
<keyword evidence="1" id="KW-0472">Membrane</keyword>
<proteinExistence type="predicted"/>
<dbReference type="EMBL" id="AAOE01000007">
    <property type="protein sequence ID" value="EAR09910.1"/>
    <property type="molecule type" value="Genomic_DNA"/>
</dbReference>
<feature type="transmembrane region" description="Helical" evidence="1">
    <location>
        <begin position="146"/>
        <end position="167"/>
    </location>
</feature>
<name>A4BDG6_9GAMM</name>
<keyword evidence="3" id="KW-1185">Reference proteome</keyword>
<evidence type="ECO:0000256" key="1">
    <source>
        <dbReference type="SAM" id="Phobius"/>
    </source>
</evidence>
<dbReference type="STRING" id="314283.MED297_06159"/>
<evidence type="ECO:0000313" key="3">
    <source>
        <dbReference type="Proteomes" id="UP000005953"/>
    </source>
</evidence>
<feature type="transmembrane region" description="Helical" evidence="1">
    <location>
        <begin position="227"/>
        <end position="250"/>
    </location>
</feature>
<reference evidence="2 3" key="1">
    <citation type="submission" date="2006-02" db="EMBL/GenBank/DDBJ databases">
        <authorList>
            <person name="Pinhassi J."/>
            <person name="Pedros-Alio C."/>
            <person name="Ferriera S."/>
            <person name="Johnson J."/>
            <person name="Kravitz S."/>
            <person name="Halpern A."/>
            <person name="Remington K."/>
            <person name="Beeson K."/>
            <person name="Tran B."/>
            <person name="Rogers Y.-H."/>
            <person name="Friedman R."/>
            <person name="Venter J.C."/>
        </authorList>
    </citation>
    <scope>NUCLEOTIDE SEQUENCE [LARGE SCALE GENOMIC DNA]</scope>
    <source>
        <strain evidence="2 3">MED297</strain>
    </source>
</reference>
<dbReference type="OrthoDB" id="5293851at2"/>
<protein>
    <submittedName>
        <fullName evidence="2">Uncharacterized protein</fullName>
    </submittedName>
</protein>
<gene>
    <name evidence="2" type="ORF">MED297_06159</name>
</gene>
<feature type="transmembrane region" description="Helical" evidence="1">
    <location>
        <begin position="12"/>
        <end position="29"/>
    </location>
</feature>
<evidence type="ECO:0000313" key="2">
    <source>
        <dbReference type="EMBL" id="EAR09910.1"/>
    </source>
</evidence>
<dbReference type="AlphaFoldDB" id="A4BDG6"/>
<sequence length="263" mass="28814">MVSEPVNPSTRLKLALTFAVLLAIAINWIPEFDRAAQDYLSDTISSNVVVFGVVRTLNGVISVVQSAEVGVGVAGVGLGEIFDPVNDLIERFSGLLLVTLTALGIQQVILLLTTSTIMKIVLSVMALMPLYALWKKPNWRSLVLRLFLVMLLLRYLLSIQVGLIWLFDQLYFDATGEQALSVLEASAQVLQNLRDTLTEIDLRRLIFGSDTPALDSEDMGTRLSTSVVTLIVGMLFKSILIPVGTVWLGYKAAGALILLRRQP</sequence>
<dbReference type="Proteomes" id="UP000005953">
    <property type="component" value="Unassembled WGS sequence"/>
</dbReference>
<feature type="transmembrane region" description="Helical" evidence="1">
    <location>
        <begin position="116"/>
        <end position="134"/>
    </location>
</feature>
<dbReference type="RefSeq" id="WP_008048468.1">
    <property type="nucleotide sequence ID" value="NZ_CH724155.1"/>
</dbReference>
<comment type="caution">
    <text evidence="2">The sequence shown here is derived from an EMBL/GenBank/DDBJ whole genome shotgun (WGS) entry which is preliminary data.</text>
</comment>
<dbReference type="HOGENOM" id="CLU_059178_0_0_6"/>
<organism evidence="2 3">
    <name type="scientific">Reinekea blandensis MED297</name>
    <dbReference type="NCBI Taxonomy" id="314283"/>
    <lineage>
        <taxon>Bacteria</taxon>
        <taxon>Pseudomonadati</taxon>
        <taxon>Pseudomonadota</taxon>
        <taxon>Gammaproteobacteria</taxon>
        <taxon>Oceanospirillales</taxon>
        <taxon>Saccharospirillaceae</taxon>
        <taxon>Reinekea</taxon>
    </lineage>
</organism>